<comment type="caution">
    <text evidence="1">The sequence shown here is derived from an EMBL/GenBank/DDBJ whole genome shotgun (WGS) entry which is preliminary data.</text>
</comment>
<dbReference type="EMBL" id="CAMGYJ010000002">
    <property type="protein sequence ID" value="CAI0388475.1"/>
    <property type="molecule type" value="Genomic_DNA"/>
</dbReference>
<proteinExistence type="predicted"/>
<dbReference type="AlphaFoldDB" id="A0AAV0HWN0"/>
<evidence type="ECO:0000313" key="2">
    <source>
        <dbReference type="Proteomes" id="UP001154282"/>
    </source>
</evidence>
<organism evidence="1 2">
    <name type="scientific">Linum tenue</name>
    <dbReference type="NCBI Taxonomy" id="586396"/>
    <lineage>
        <taxon>Eukaryota</taxon>
        <taxon>Viridiplantae</taxon>
        <taxon>Streptophyta</taxon>
        <taxon>Embryophyta</taxon>
        <taxon>Tracheophyta</taxon>
        <taxon>Spermatophyta</taxon>
        <taxon>Magnoliopsida</taxon>
        <taxon>eudicotyledons</taxon>
        <taxon>Gunneridae</taxon>
        <taxon>Pentapetalae</taxon>
        <taxon>rosids</taxon>
        <taxon>fabids</taxon>
        <taxon>Malpighiales</taxon>
        <taxon>Linaceae</taxon>
        <taxon>Linum</taxon>
    </lineage>
</organism>
<sequence>MDPILPTNRQRPMAFPATETSLRRDLFRPLYRIQ</sequence>
<keyword evidence="2" id="KW-1185">Reference proteome</keyword>
<reference evidence="1" key="1">
    <citation type="submission" date="2022-08" db="EMBL/GenBank/DDBJ databases">
        <authorList>
            <person name="Gutierrez-Valencia J."/>
        </authorList>
    </citation>
    <scope>NUCLEOTIDE SEQUENCE</scope>
</reference>
<protein>
    <submittedName>
        <fullName evidence="1">Uncharacterized protein</fullName>
    </submittedName>
</protein>
<dbReference type="Proteomes" id="UP001154282">
    <property type="component" value="Unassembled WGS sequence"/>
</dbReference>
<evidence type="ECO:0000313" key="1">
    <source>
        <dbReference type="EMBL" id="CAI0388475.1"/>
    </source>
</evidence>
<gene>
    <name evidence="1" type="ORF">LITE_LOCUS5844</name>
</gene>
<name>A0AAV0HWN0_9ROSI</name>
<accession>A0AAV0HWN0</accession>